<evidence type="ECO:0000313" key="2">
    <source>
        <dbReference type="EMBL" id="QDZ45199.1"/>
    </source>
</evidence>
<gene>
    <name evidence="2" type="ORF">092</name>
</gene>
<dbReference type="InterPro" id="IPR006085">
    <property type="entry name" value="XPG_DNA_repair_N"/>
</dbReference>
<sequence>MGIKGLKPLLRSYGVHEYTVPLSQMSGKTIAVDGTFLLHKYKNCHSVPWHYLTLPLEPEAEECQGPLYL</sequence>
<dbReference type="Gene3D" id="3.40.50.1010">
    <property type="entry name" value="5'-nuclease"/>
    <property type="match status" value="1"/>
</dbReference>
<dbReference type="EMBL" id="MK959612">
    <property type="protein sequence ID" value="QDZ45199.1"/>
    <property type="molecule type" value="Genomic_DNA"/>
</dbReference>
<dbReference type="Pfam" id="PF00752">
    <property type="entry name" value="XPG_N"/>
    <property type="match status" value="1"/>
</dbReference>
<dbReference type="GO" id="GO:0004518">
    <property type="term" value="F:nuclease activity"/>
    <property type="evidence" value="ECO:0007669"/>
    <property type="project" value="InterPro"/>
</dbReference>
<accession>A0A5B8P313</accession>
<organismHost>
    <name type="scientific">Notophthalmus viridescens</name>
    <name type="common">Eastern newt</name>
    <name type="synonym">Triturus viridescens</name>
    <dbReference type="NCBI Taxonomy" id="8316"/>
</organismHost>
<evidence type="ECO:0000259" key="1">
    <source>
        <dbReference type="Pfam" id="PF00752"/>
    </source>
</evidence>
<dbReference type="SUPFAM" id="SSF88723">
    <property type="entry name" value="PIN domain-like"/>
    <property type="match status" value="1"/>
</dbReference>
<organism evidence="2 3">
    <name type="scientific">Frog virus 3</name>
    <name type="common">FV-3</name>
    <dbReference type="NCBI Taxonomy" id="10493"/>
    <lineage>
        <taxon>Viruses</taxon>
        <taxon>Varidnaviria</taxon>
        <taxon>Bamfordvirae</taxon>
        <taxon>Nucleocytoviricota</taxon>
        <taxon>Megaviricetes</taxon>
        <taxon>Pimascovirales</taxon>
        <taxon>Pimascovirales incertae sedis</taxon>
        <taxon>Iridoviridae</taxon>
        <taxon>Alphairidovirinae</taxon>
        <taxon>Ranavirus</taxon>
        <taxon>Ranavirus rana1</taxon>
    </lineage>
</organism>
<organismHost>
    <name type="scientific">Dryophytes versicolor</name>
    <name type="common">chameleon treefrog</name>
    <dbReference type="NCBI Taxonomy" id="30343"/>
</organismHost>
<organismHost>
    <name type="scientific">Lithobates pipiens</name>
    <name type="common">Northern leopard frog</name>
    <name type="synonym">Rana pipiens</name>
    <dbReference type="NCBI Taxonomy" id="8404"/>
</organismHost>
<reference evidence="2 3" key="1">
    <citation type="journal article" date="2019" name="J. Virol.">
        <title>Frog virus 3 genomes reveal prevalent recombination between Ranavirus lineages and their origin in Canada.</title>
        <authorList>
            <person name="Vilaca S.T."/>
            <person name="Bienentreu J.F."/>
            <person name="Brunetti C.R."/>
            <person name="Lesbarreres D."/>
            <person name="Murray D.L."/>
            <person name="Kyle C.J."/>
        </authorList>
    </citation>
    <scope>NUCLEOTIDE SEQUENCE [LARGE SCALE GENOMIC DNA]</scope>
    <source>
        <strain evidence="2 3">Z916</strain>
    </source>
</reference>
<organismHost>
    <name type="scientific">Oophaga pumilio</name>
    <name type="common">strawberry poison frog</name>
    <dbReference type="NCBI Taxonomy" id="51950"/>
</organismHost>
<organismHost>
    <name type="scientific">Lithobates sylvaticus</name>
    <name type="common">Wood frog</name>
    <name type="synonym">Rana sylvatica</name>
    <dbReference type="NCBI Taxonomy" id="45438"/>
</organismHost>
<feature type="domain" description="XPG N-terminal" evidence="1">
    <location>
        <begin position="1"/>
        <end position="41"/>
    </location>
</feature>
<name>A0A5B8P313_FRG3V</name>
<dbReference type="InterPro" id="IPR029060">
    <property type="entry name" value="PIN-like_dom_sf"/>
</dbReference>
<proteinExistence type="predicted"/>
<dbReference type="Proteomes" id="UP000321781">
    <property type="component" value="Segment"/>
</dbReference>
<evidence type="ECO:0000313" key="3">
    <source>
        <dbReference type="Proteomes" id="UP000321781"/>
    </source>
</evidence>
<protein>
    <submittedName>
        <fullName evidence="2">Putative DNA repair protein RAD2</fullName>
    </submittedName>
</protein>